<dbReference type="SUPFAM" id="SSF54001">
    <property type="entry name" value="Cysteine proteinases"/>
    <property type="match status" value="1"/>
</dbReference>
<keyword evidence="5" id="KW-1185">Reference proteome</keyword>
<feature type="region of interest" description="Disordered" evidence="1">
    <location>
        <begin position="1"/>
        <end position="39"/>
    </location>
</feature>
<evidence type="ECO:0000256" key="2">
    <source>
        <dbReference type="SAM" id="Phobius"/>
    </source>
</evidence>
<dbReference type="EMBL" id="FNFM01000005">
    <property type="protein sequence ID" value="SDK21671.1"/>
    <property type="molecule type" value="Genomic_DNA"/>
</dbReference>
<gene>
    <name evidence="4" type="ORF">SAMN04487820_105283</name>
</gene>
<feature type="domain" description="Peptidase C51" evidence="3">
    <location>
        <begin position="162"/>
        <end position="250"/>
    </location>
</feature>
<evidence type="ECO:0000259" key="3">
    <source>
        <dbReference type="Pfam" id="PF05257"/>
    </source>
</evidence>
<protein>
    <submittedName>
        <fullName evidence="4">CHAP domain-containing protein</fullName>
    </submittedName>
</protein>
<dbReference type="InterPro" id="IPR007921">
    <property type="entry name" value="CHAP_dom"/>
</dbReference>
<dbReference type="AlphaFoldDB" id="A0A1G9A334"/>
<dbReference type="Gene3D" id="3.90.1720.10">
    <property type="entry name" value="endopeptidase domain like (from Nostoc punctiforme)"/>
    <property type="match status" value="1"/>
</dbReference>
<sequence length="277" mass="29350">MNGTPASIRSGGPSKRETEFVESCPEQRLGSSCSGSSTAAHRGNVYTHSLNGISGGELVNAEREVLGVTHRDDRNGEPAARRPRRRGAVLGLVTSLSAAAAITAAVLLPSTPEEPPQAPTGDTAAPVITADPGTEREEIITAAQAELGTEETGKNCHKYSDQCVPWCALFAMTTWERAGVDVEPEEFSFTGDVYTTGQTEGTAYDSTQLDSAKPGDVLLFGTGPATPDSSHHIGVVEKIQGERVTLIEGNTGDNPDRVMRKTHELGENTFYGGVRPW</sequence>
<feature type="transmembrane region" description="Helical" evidence="2">
    <location>
        <begin position="88"/>
        <end position="108"/>
    </location>
</feature>
<organism evidence="4 5">
    <name type="scientific">Actinopolyspora mzabensis</name>
    <dbReference type="NCBI Taxonomy" id="995066"/>
    <lineage>
        <taxon>Bacteria</taxon>
        <taxon>Bacillati</taxon>
        <taxon>Actinomycetota</taxon>
        <taxon>Actinomycetes</taxon>
        <taxon>Actinopolysporales</taxon>
        <taxon>Actinopolysporaceae</taxon>
        <taxon>Actinopolyspora</taxon>
    </lineage>
</organism>
<evidence type="ECO:0000313" key="5">
    <source>
        <dbReference type="Proteomes" id="UP000199213"/>
    </source>
</evidence>
<accession>A0A1G9A334</accession>
<name>A0A1G9A334_ACTMZ</name>
<keyword evidence="2" id="KW-1133">Transmembrane helix</keyword>
<dbReference type="InterPro" id="IPR038765">
    <property type="entry name" value="Papain-like_cys_pep_sf"/>
</dbReference>
<proteinExistence type="predicted"/>
<keyword evidence="2" id="KW-0812">Transmembrane</keyword>
<dbReference type="Pfam" id="PF05257">
    <property type="entry name" value="CHAP"/>
    <property type="match status" value="1"/>
</dbReference>
<evidence type="ECO:0000256" key="1">
    <source>
        <dbReference type="SAM" id="MobiDB-lite"/>
    </source>
</evidence>
<feature type="compositionally biased region" description="Polar residues" evidence="1">
    <location>
        <begin position="29"/>
        <end position="39"/>
    </location>
</feature>
<keyword evidence="2" id="KW-0472">Membrane</keyword>
<reference evidence="5" key="1">
    <citation type="submission" date="2016-10" db="EMBL/GenBank/DDBJ databases">
        <authorList>
            <person name="Varghese N."/>
            <person name="Submissions S."/>
        </authorList>
    </citation>
    <scope>NUCLEOTIDE SEQUENCE [LARGE SCALE GENOMIC DNA]</scope>
    <source>
        <strain evidence="5">DSM 45460</strain>
    </source>
</reference>
<dbReference type="Proteomes" id="UP000199213">
    <property type="component" value="Unassembled WGS sequence"/>
</dbReference>
<evidence type="ECO:0000313" key="4">
    <source>
        <dbReference type="EMBL" id="SDK21671.1"/>
    </source>
</evidence>